<reference evidence="2" key="1">
    <citation type="submission" date="2022-01" db="EMBL/GenBank/DDBJ databases">
        <authorList>
            <person name="King R."/>
        </authorList>
    </citation>
    <scope>NUCLEOTIDE SEQUENCE</scope>
</reference>
<organism evidence="2 3">
    <name type="scientific">Ceutorhynchus assimilis</name>
    <name type="common">cabbage seed weevil</name>
    <dbReference type="NCBI Taxonomy" id="467358"/>
    <lineage>
        <taxon>Eukaryota</taxon>
        <taxon>Metazoa</taxon>
        <taxon>Ecdysozoa</taxon>
        <taxon>Arthropoda</taxon>
        <taxon>Hexapoda</taxon>
        <taxon>Insecta</taxon>
        <taxon>Pterygota</taxon>
        <taxon>Neoptera</taxon>
        <taxon>Endopterygota</taxon>
        <taxon>Coleoptera</taxon>
        <taxon>Polyphaga</taxon>
        <taxon>Cucujiformia</taxon>
        <taxon>Curculionidae</taxon>
        <taxon>Ceutorhynchinae</taxon>
        <taxon>Ceutorhynchus</taxon>
    </lineage>
</organism>
<name>A0A9P0DEU4_9CUCU</name>
<dbReference type="OrthoDB" id="6761795at2759"/>
<evidence type="ECO:0000256" key="1">
    <source>
        <dbReference type="SAM" id="MobiDB-lite"/>
    </source>
</evidence>
<feature type="region of interest" description="Disordered" evidence="1">
    <location>
        <begin position="24"/>
        <end position="135"/>
    </location>
</feature>
<evidence type="ECO:0000313" key="2">
    <source>
        <dbReference type="EMBL" id="CAH1133908.1"/>
    </source>
</evidence>
<accession>A0A9P0DEU4</accession>
<feature type="compositionally biased region" description="Low complexity" evidence="1">
    <location>
        <begin position="73"/>
        <end position="86"/>
    </location>
</feature>
<keyword evidence="3" id="KW-1185">Reference proteome</keyword>
<gene>
    <name evidence="2" type="ORF">CEUTPL_LOCUS12337</name>
</gene>
<protein>
    <submittedName>
        <fullName evidence="2">Uncharacterized protein</fullName>
    </submittedName>
</protein>
<proteinExistence type="predicted"/>
<feature type="region of interest" description="Disordered" evidence="1">
    <location>
        <begin position="231"/>
        <end position="251"/>
    </location>
</feature>
<dbReference type="EMBL" id="OU892283">
    <property type="protein sequence ID" value="CAH1133908.1"/>
    <property type="molecule type" value="Genomic_DNA"/>
</dbReference>
<sequence length="251" mass="27636">MYSVTFLADEAGFHPEGDHLLIPPFTPWIPGQPIDDGKYNPDNSGQYKPDNSGKYRPENGDGQDSPIVLDARTPVNPTFPNNNFGNDGSPKSNVAPQKPGFQPVNAVSPPVIPATNGNETESPLMDSGKDQPKYTSGERILNTFRSTPTTTPKYLPTVEPQKTQYISGENILDTYLSPKKLPSTVTAKYLPASSTPQEVYRESSRQTPKYLPSFTSTTETPLDKDIIRKAYFNKPTPHPEISLHSTPESNQ</sequence>
<dbReference type="AlphaFoldDB" id="A0A9P0DEU4"/>
<evidence type="ECO:0000313" key="3">
    <source>
        <dbReference type="Proteomes" id="UP001152799"/>
    </source>
</evidence>
<dbReference type="Proteomes" id="UP001152799">
    <property type="component" value="Chromosome 7"/>
</dbReference>
<feature type="region of interest" description="Disordered" evidence="1">
    <location>
        <begin position="196"/>
        <end position="219"/>
    </location>
</feature>